<evidence type="ECO:0000313" key="13">
    <source>
        <dbReference type="EMBL" id="VAW51954.1"/>
    </source>
</evidence>
<dbReference type="PROSITE" id="PS51318">
    <property type="entry name" value="TAT"/>
    <property type="match status" value="1"/>
</dbReference>
<sequence>MKRIKINRRNFMKGSAFISSSVAGASLMVGANPELEAAISDTAPVSRTTALAQCPYCGVGCGTVIQVENGKIVSMRPDKDHPTNFGLQCIKGLTAAEPIYVDRMEGDSYVRKDVWEEWNKPGHGDMDFISKTKGSFDDEHFIRVPYKEAGEMVDHKIAHFVKKYTGNSVALYGSGQLTMEGQYLENLFMKGVLGSNTIEANARMCMTSAVTGYFATLGSDTPPLAYEDIELADMIMHFGHNARESHPIIFWRAADHKKKNDIPTVVVDPRRTGTVMGYEDINPKNSVHVPILNGDISFLNSMAHVLLKDHEDVIDWDFVKEHTTGWKKYVDTVRKKYSPEQVQDRMGGENHDVSPDLIREVAGMFADATRKRLARSKGKHSSDSKSGVPGDGGHGGVIIMWGIGYNQHIHGQYNVISIINLLTLTGNLAKSGCGPFSMTGQPNAMGERFTGGLTDRLPFNQPLKNAKHRAHMAKHWRLPEKNLINAMNSPNTGMAIGMMERALKDEVKAMFLVYATHIDLPDLENLVRPALMKTFNVVQEIYRHAPNNLYADVIFPAATWGEVDGVYISSERRINICEQAAMPPKGCLPDLDMVIDKAKGIGKILGLDMDKALPYKKDKNGFYDAEEIFRDICRASEGTDTDLTGILEREKVDGISPYEQLKELRGIQWPAPTYATAKAGGTKRRFMMQEGNWASKPYGYFRTNDGKVHMKLCEQDYSRRKEITKKLMELGTKKGFYAVDNRELLVQARDMGLTPDIPDEDYRGKKWNAVPKDKYPYWFGLGVVYEHFHTAKSNRSPTTRRLVPEMYVEMHPEDAKDLGIKDGDKVRVVTRRGQLEARAQVGTNSLVKPARNNVPRGYMFGPWNLSVADSAVPEKNKWLANRVTSRAYDPVSGQVDFKKSAARIEKI</sequence>
<evidence type="ECO:0000256" key="2">
    <source>
        <dbReference type="ARBA" id="ARBA00001966"/>
    </source>
</evidence>
<evidence type="ECO:0000256" key="8">
    <source>
        <dbReference type="ARBA" id="ARBA00023002"/>
    </source>
</evidence>
<comment type="similarity">
    <text evidence="3">Belongs to the prokaryotic molybdopterin-containing oxidoreductase family. NasA/NapA/NarB subfamily.</text>
</comment>
<evidence type="ECO:0000256" key="9">
    <source>
        <dbReference type="ARBA" id="ARBA00023004"/>
    </source>
</evidence>
<evidence type="ECO:0000256" key="6">
    <source>
        <dbReference type="ARBA" id="ARBA00022723"/>
    </source>
</evidence>
<keyword evidence="6" id="KW-0479">Metal-binding</keyword>
<keyword evidence="10" id="KW-0411">Iron-sulfur</keyword>
<proteinExistence type="inferred from homology"/>
<evidence type="ECO:0000256" key="4">
    <source>
        <dbReference type="ARBA" id="ARBA00022485"/>
    </source>
</evidence>
<dbReference type="InterPro" id="IPR006963">
    <property type="entry name" value="Mopterin_OxRdtase_4Fe-4S_dom"/>
</dbReference>
<gene>
    <name evidence="13" type="ORF">MNBD_GAMMA05-2017</name>
</gene>
<dbReference type="InterPro" id="IPR009010">
    <property type="entry name" value="Asp_de-COase-like_dom_sf"/>
</dbReference>
<dbReference type="EMBL" id="UOFE01000023">
    <property type="protein sequence ID" value="VAW51954.1"/>
    <property type="molecule type" value="Genomic_DNA"/>
</dbReference>
<evidence type="ECO:0000256" key="7">
    <source>
        <dbReference type="ARBA" id="ARBA00022729"/>
    </source>
</evidence>
<keyword evidence="8 13" id="KW-0560">Oxidoreductase</keyword>
<comment type="cofactor">
    <cofactor evidence="1">
        <name>Mo-bis(molybdopterin guanine dinucleotide)</name>
        <dbReference type="ChEBI" id="CHEBI:60539"/>
    </cofactor>
</comment>
<evidence type="ECO:0000256" key="1">
    <source>
        <dbReference type="ARBA" id="ARBA00001942"/>
    </source>
</evidence>
<protein>
    <submittedName>
        <fullName evidence="13">Assimilatory nitrate reductase large subunit</fullName>
        <ecNumber evidence="13">1.7.99.4</ecNumber>
    </submittedName>
</protein>
<dbReference type="Gene3D" id="2.20.25.90">
    <property type="entry name" value="ADC-like domains"/>
    <property type="match status" value="1"/>
</dbReference>
<keyword evidence="11" id="KW-0534">Nitrate assimilation</keyword>
<evidence type="ECO:0000259" key="12">
    <source>
        <dbReference type="PROSITE" id="PS51669"/>
    </source>
</evidence>
<dbReference type="Pfam" id="PF04879">
    <property type="entry name" value="Molybdop_Fe4S4"/>
    <property type="match status" value="1"/>
</dbReference>
<evidence type="ECO:0000256" key="5">
    <source>
        <dbReference type="ARBA" id="ARBA00022505"/>
    </source>
</evidence>
<evidence type="ECO:0000256" key="11">
    <source>
        <dbReference type="ARBA" id="ARBA00023063"/>
    </source>
</evidence>
<organism evidence="13">
    <name type="scientific">hydrothermal vent metagenome</name>
    <dbReference type="NCBI Taxonomy" id="652676"/>
    <lineage>
        <taxon>unclassified sequences</taxon>
        <taxon>metagenomes</taxon>
        <taxon>ecological metagenomes</taxon>
    </lineage>
</organism>
<comment type="cofactor">
    <cofactor evidence="2">
        <name>[4Fe-4S] cluster</name>
        <dbReference type="ChEBI" id="CHEBI:49883"/>
    </cofactor>
</comment>
<dbReference type="InterPro" id="IPR006311">
    <property type="entry name" value="TAT_signal"/>
</dbReference>
<dbReference type="Gene3D" id="3.40.50.740">
    <property type="match status" value="1"/>
</dbReference>
<dbReference type="GO" id="GO:0051539">
    <property type="term" value="F:4 iron, 4 sulfur cluster binding"/>
    <property type="evidence" value="ECO:0007669"/>
    <property type="project" value="UniProtKB-KW"/>
</dbReference>
<dbReference type="Gene3D" id="2.40.40.20">
    <property type="match status" value="1"/>
</dbReference>
<dbReference type="SMART" id="SM00926">
    <property type="entry name" value="Molybdop_Fe4S4"/>
    <property type="match status" value="1"/>
</dbReference>
<dbReference type="InterPro" id="IPR050123">
    <property type="entry name" value="Prok_molybdopt-oxidoreductase"/>
</dbReference>
<accession>A0A3B0X7Q2</accession>
<reference evidence="13" key="1">
    <citation type="submission" date="2018-06" db="EMBL/GenBank/DDBJ databases">
        <authorList>
            <person name="Zhirakovskaya E."/>
        </authorList>
    </citation>
    <scope>NUCLEOTIDE SEQUENCE</scope>
</reference>
<dbReference type="SUPFAM" id="SSF50692">
    <property type="entry name" value="ADC-like"/>
    <property type="match status" value="1"/>
</dbReference>
<name>A0A3B0X7Q2_9ZZZZ</name>
<dbReference type="GO" id="GO:0016491">
    <property type="term" value="F:oxidoreductase activity"/>
    <property type="evidence" value="ECO:0007669"/>
    <property type="project" value="UniProtKB-KW"/>
</dbReference>
<dbReference type="PANTHER" id="PTHR43105:SF9">
    <property type="entry name" value="NADPH-FE(3+) OXIDOREDUCTASE SUBUNIT ALPHA"/>
    <property type="match status" value="1"/>
</dbReference>
<dbReference type="InterPro" id="IPR006656">
    <property type="entry name" value="Mopterin_OxRdtase"/>
</dbReference>
<dbReference type="AlphaFoldDB" id="A0A3B0X7Q2"/>
<keyword evidence="4" id="KW-0004">4Fe-4S</keyword>
<dbReference type="PROSITE" id="PS51669">
    <property type="entry name" value="4FE4S_MOW_BIS_MGD"/>
    <property type="match status" value="1"/>
</dbReference>
<dbReference type="EC" id="1.7.99.4" evidence="13"/>
<dbReference type="Gene3D" id="3.40.228.10">
    <property type="entry name" value="Dimethylsulfoxide Reductase, domain 2"/>
    <property type="match status" value="1"/>
</dbReference>
<evidence type="ECO:0000256" key="3">
    <source>
        <dbReference type="ARBA" id="ARBA00008747"/>
    </source>
</evidence>
<dbReference type="SUPFAM" id="SSF53706">
    <property type="entry name" value="Formate dehydrogenase/DMSO reductase, domains 1-3"/>
    <property type="match status" value="1"/>
</dbReference>
<dbReference type="CDD" id="cd02791">
    <property type="entry name" value="MopB_CT_Nitrate-R-NapA-like"/>
    <property type="match status" value="1"/>
</dbReference>
<dbReference type="GO" id="GO:0043546">
    <property type="term" value="F:molybdopterin cofactor binding"/>
    <property type="evidence" value="ECO:0007669"/>
    <property type="project" value="InterPro"/>
</dbReference>
<dbReference type="GO" id="GO:0016020">
    <property type="term" value="C:membrane"/>
    <property type="evidence" value="ECO:0007669"/>
    <property type="project" value="TreeGrafter"/>
</dbReference>
<dbReference type="InterPro" id="IPR041957">
    <property type="entry name" value="CT_Nitrate-R-NapA-like"/>
</dbReference>
<dbReference type="InterPro" id="IPR006657">
    <property type="entry name" value="MoPterin_dinucl-bd_dom"/>
</dbReference>
<feature type="domain" description="4Fe-4S Mo/W bis-MGD-type" evidence="12">
    <location>
        <begin position="47"/>
        <end position="103"/>
    </location>
</feature>
<keyword evidence="5" id="KW-0500">Molybdenum</keyword>
<dbReference type="GO" id="GO:0042128">
    <property type="term" value="P:nitrate assimilation"/>
    <property type="evidence" value="ECO:0007669"/>
    <property type="project" value="UniProtKB-KW"/>
</dbReference>
<dbReference type="GO" id="GO:0046872">
    <property type="term" value="F:metal ion binding"/>
    <property type="evidence" value="ECO:0007669"/>
    <property type="project" value="UniProtKB-KW"/>
</dbReference>
<dbReference type="PANTHER" id="PTHR43105">
    <property type="entry name" value="RESPIRATORY NITRATE REDUCTASE"/>
    <property type="match status" value="1"/>
</dbReference>
<dbReference type="Pfam" id="PF01568">
    <property type="entry name" value="Molydop_binding"/>
    <property type="match status" value="1"/>
</dbReference>
<keyword evidence="7" id="KW-0732">Signal</keyword>
<keyword evidence="9" id="KW-0408">Iron</keyword>
<evidence type="ECO:0000256" key="10">
    <source>
        <dbReference type="ARBA" id="ARBA00023014"/>
    </source>
</evidence>
<dbReference type="Pfam" id="PF00384">
    <property type="entry name" value="Molybdopterin"/>
    <property type="match status" value="1"/>
</dbReference>